<feature type="region of interest" description="Disordered" evidence="15">
    <location>
        <begin position="30"/>
        <end position="54"/>
    </location>
</feature>
<dbReference type="Gene3D" id="1.20.140.150">
    <property type="match status" value="1"/>
</dbReference>
<feature type="transmembrane region" description="Helical" evidence="16">
    <location>
        <begin position="217"/>
        <end position="238"/>
    </location>
</feature>
<keyword evidence="10" id="KW-0965">Cell junction</keyword>
<sequence>MHAALPRLERVKSLGGCLESRFVYHQFLSRSTGSSSSNNSGGRSARPKSRRGRPSNLARCLKSAAPFLPPPPRRKPGPRILALKGNPKPRFLLFSPFSSPEVRLRKMFRCGLACWRCRWILPLLLGIAIIFGIIALAGKGWLESAEAPYVRKAWLWQDCRKENPEDGKWICNSLMDYSWGRAAAATYLVGFVILCICFCLAVIAFSIEILRFNFVRGIGGLLFVVAAFQILGLVIYPVKYTEDIILTGSNMFSWAYGFGWASTVIVIGCAFFFCCLPNWEDEVLGNIKPYRHDGI</sequence>
<evidence type="ECO:0000256" key="8">
    <source>
        <dbReference type="ARBA" id="ARBA00022703"/>
    </source>
</evidence>
<dbReference type="EMBL" id="JAOTOJ010000001">
    <property type="protein sequence ID" value="KAK9411617.1"/>
    <property type="molecule type" value="Genomic_DNA"/>
</dbReference>
<dbReference type="Proteomes" id="UP001474421">
    <property type="component" value="Unassembled WGS sequence"/>
</dbReference>
<evidence type="ECO:0000256" key="9">
    <source>
        <dbReference type="ARBA" id="ARBA00022889"/>
    </source>
</evidence>
<dbReference type="GO" id="GO:0005886">
    <property type="term" value="C:plasma membrane"/>
    <property type="evidence" value="ECO:0007669"/>
    <property type="project" value="UniProtKB-SubCell"/>
</dbReference>
<evidence type="ECO:0000256" key="14">
    <source>
        <dbReference type="ARBA" id="ARBA00076751"/>
    </source>
</evidence>
<keyword evidence="12 16" id="KW-0472">Membrane</keyword>
<dbReference type="FunFam" id="1.20.140.150:FF:000014">
    <property type="entry name" value="p53 apoptosis effector related to PMP-22"/>
    <property type="match status" value="1"/>
</dbReference>
<dbReference type="PANTHER" id="PTHR14399:SF4">
    <property type="entry name" value="P53 APOPTOSIS EFFECTOR RELATED TO PMP-22"/>
    <property type="match status" value="1"/>
</dbReference>
<dbReference type="InterPro" id="IPR015664">
    <property type="entry name" value="P53_induced"/>
</dbReference>
<dbReference type="GO" id="GO:0030057">
    <property type="term" value="C:desmosome"/>
    <property type="evidence" value="ECO:0007669"/>
    <property type="project" value="UniProtKB-SubCell"/>
</dbReference>
<dbReference type="GO" id="GO:0005737">
    <property type="term" value="C:cytoplasm"/>
    <property type="evidence" value="ECO:0007669"/>
    <property type="project" value="UniProtKB-SubCell"/>
</dbReference>
<evidence type="ECO:0000256" key="2">
    <source>
        <dbReference type="ARBA" id="ARBA00004568"/>
    </source>
</evidence>
<evidence type="ECO:0000256" key="12">
    <source>
        <dbReference type="ARBA" id="ARBA00023136"/>
    </source>
</evidence>
<keyword evidence="6" id="KW-0963">Cytoplasm</keyword>
<accession>A0AAW1CC25</accession>
<feature type="transmembrane region" description="Helical" evidence="16">
    <location>
        <begin position="258"/>
        <end position="279"/>
    </location>
</feature>
<protein>
    <recommendedName>
        <fullName evidence="13">p53 apoptosis effector related to PMP-22</fullName>
    </recommendedName>
    <alternativeName>
        <fullName evidence="14">Keratinocyte-associated protein 1</fullName>
    </alternativeName>
</protein>
<evidence type="ECO:0000256" key="4">
    <source>
        <dbReference type="ARBA" id="ARBA00008691"/>
    </source>
</evidence>
<evidence type="ECO:0000313" key="17">
    <source>
        <dbReference type="EMBL" id="KAK9411617.1"/>
    </source>
</evidence>
<evidence type="ECO:0000256" key="15">
    <source>
        <dbReference type="SAM" id="MobiDB-lite"/>
    </source>
</evidence>
<keyword evidence="9" id="KW-0130">Cell adhesion</keyword>
<reference evidence="17 18" key="1">
    <citation type="journal article" date="2024" name="Proc. Natl. Acad. Sci. U.S.A.">
        <title>The genetic regulatory architecture and epigenomic basis for age-related changes in rattlesnake venom.</title>
        <authorList>
            <person name="Hogan M.P."/>
            <person name="Holding M.L."/>
            <person name="Nystrom G.S."/>
            <person name="Colston T.J."/>
            <person name="Bartlett D.A."/>
            <person name="Mason A.J."/>
            <person name="Ellsworth S.A."/>
            <person name="Rautsaw R.M."/>
            <person name="Lawrence K.C."/>
            <person name="Strickland J.L."/>
            <person name="He B."/>
            <person name="Fraser P."/>
            <person name="Margres M.J."/>
            <person name="Gilbert D.M."/>
            <person name="Gibbs H.L."/>
            <person name="Parkinson C.L."/>
            <person name="Rokyta D.R."/>
        </authorList>
    </citation>
    <scope>NUCLEOTIDE SEQUENCE [LARGE SCALE GENOMIC DNA]</scope>
    <source>
        <strain evidence="17">DRR0105</strain>
    </source>
</reference>
<evidence type="ECO:0000256" key="16">
    <source>
        <dbReference type="SAM" id="Phobius"/>
    </source>
</evidence>
<comment type="similarity">
    <text evidence="4">Belongs to the TMEM47 family.</text>
</comment>
<gene>
    <name evidence="17" type="ORF">NXF25_002792</name>
</gene>
<dbReference type="Pfam" id="PF00822">
    <property type="entry name" value="PMP22_Claudin"/>
    <property type="match status" value="1"/>
</dbReference>
<keyword evidence="7 16" id="KW-0812">Transmembrane</keyword>
<evidence type="ECO:0000256" key="11">
    <source>
        <dbReference type="ARBA" id="ARBA00022989"/>
    </source>
</evidence>
<keyword evidence="18" id="KW-1185">Reference proteome</keyword>
<feature type="transmembrane region" description="Helical" evidence="16">
    <location>
        <begin position="184"/>
        <end position="205"/>
    </location>
</feature>
<evidence type="ECO:0000313" key="18">
    <source>
        <dbReference type="Proteomes" id="UP001474421"/>
    </source>
</evidence>
<feature type="compositionally biased region" description="Low complexity" evidence="15">
    <location>
        <begin position="30"/>
        <end position="44"/>
    </location>
</feature>
<dbReference type="AlphaFoldDB" id="A0AAW1CC25"/>
<keyword evidence="8" id="KW-0053">Apoptosis</keyword>
<proteinExistence type="inferred from homology"/>
<evidence type="ECO:0000256" key="13">
    <source>
        <dbReference type="ARBA" id="ARBA00074717"/>
    </source>
</evidence>
<evidence type="ECO:0000256" key="10">
    <source>
        <dbReference type="ARBA" id="ARBA00022949"/>
    </source>
</evidence>
<feature type="transmembrane region" description="Helical" evidence="16">
    <location>
        <begin position="119"/>
        <end position="142"/>
    </location>
</feature>
<organism evidence="17 18">
    <name type="scientific">Crotalus adamanteus</name>
    <name type="common">Eastern diamondback rattlesnake</name>
    <dbReference type="NCBI Taxonomy" id="8729"/>
    <lineage>
        <taxon>Eukaryota</taxon>
        <taxon>Metazoa</taxon>
        <taxon>Chordata</taxon>
        <taxon>Craniata</taxon>
        <taxon>Vertebrata</taxon>
        <taxon>Euteleostomi</taxon>
        <taxon>Lepidosauria</taxon>
        <taxon>Squamata</taxon>
        <taxon>Bifurcata</taxon>
        <taxon>Unidentata</taxon>
        <taxon>Episquamata</taxon>
        <taxon>Toxicofera</taxon>
        <taxon>Serpentes</taxon>
        <taxon>Colubroidea</taxon>
        <taxon>Viperidae</taxon>
        <taxon>Crotalinae</taxon>
        <taxon>Crotalus</taxon>
    </lineage>
</organism>
<evidence type="ECO:0000256" key="7">
    <source>
        <dbReference type="ARBA" id="ARBA00022692"/>
    </source>
</evidence>
<dbReference type="PANTHER" id="PTHR14399">
    <property type="entry name" value="P53-INDUCED PROTEIN RELATED"/>
    <property type="match status" value="1"/>
</dbReference>
<keyword evidence="5" id="KW-1003">Cell membrane</keyword>
<evidence type="ECO:0000256" key="1">
    <source>
        <dbReference type="ARBA" id="ARBA00004496"/>
    </source>
</evidence>
<comment type="caution">
    <text evidence="17">The sequence shown here is derived from an EMBL/GenBank/DDBJ whole genome shotgun (WGS) entry which is preliminary data.</text>
</comment>
<evidence type="ECO:0000256" key="5">
    <source>
        <dbReference type="ARBA" id="ARBA00022475"/>
    </source>
</evidence>
<evidence type="ECO:0000256" key="3">
    <source>
        <dbReference type="ARBA" id="ARBA00004651"/>
    </source>
</evidence>
<comment type="subcellular location">
    <subcellularLocation>
        <location evidence="2">Cell junction</location>
        <location evidence="2">Desmosome</location>
    </subcellularLocation>
    <subcellularLocation>
        <location evidence="3">Cell membrane</location>
        <topology evidence="3">Multi-pass membrane protein</topology>
    </subcellularLocation>
    <subcellularLocation>
        <location evidence="1">Cytoplasm</location>
    </subcellularLocation>
</comment>
<dbReference type="GO" id="GO:0006915">
    <property type="term" value="P:apoptotic process"/>
    <property type="evidence" value="ECO:0007669"/>
    <property type="project" value="UniProtKB-KW"/>
</dbReference>
<dbReference type="GO" id="GO:0098609">
    <property type="term" value="P:cell-cell adhesion"/>
    <property type="evidence" value="ECO:0007669"/>
    <property type="project" value="TreeGrafter"/>
</dbReference>
<evidence type="ECO:0000256" key="6">
    <source>
        <dbReference type="ARBA" id="ARBA00022490"/>
    </source>
</evidence>
<dbReference type="InterPro" id="IPR004031">
    <property type="entry name" value="PMP22/EMP/MP20/Claudin"/>
</dbReference>
<keyword evidence="11 16" id="KW-1133">Transmembrane helix</keyword>
<name>A0AAW1CC25_CROAD</name>